<evidence type="ECO:0000256" key="7">
    <source>
        <dbReference type="ARBA" id="ARBA00023157"/>
    </source>
</evidence>
<evidence type="ECO:0000313" key="11">
    <source>
        <dbReference type="RefSeq" id="XP_022097253.1"/>
    </source>
</evidence>
<dbReference type="InterPro" id="IPR036116">
    <property type="entry name" value="FN3_sf"/>
</dbReference>
<dbReference type="Proteomes" id="UP000694845">
    <property type="component" value="Unplaced"/>
</dbReference>
<dbReference type="SMART" id="SM00060">
    <property type="entry name" value="FN3"/>
    <property type="match status" value="5"/>
</dbReference>
<evidence type="ECO:0000313" key="10">
    <source>
        <dbReference type="Proteomes" id="UP000694845"/>
    </source>
</evidence>
<feature type="domain" description="Fibronectin type-III" evidence="9">
    <location>
        <begin position="1"/>
        <end position="99"/>
    </location>
</feature>
<keyword evidence="4" id="KW-0677">Repeat</keyword>
<feature type="domain" description="Fibronectin type-III" evidence="9">
    <location>
        <begin position="199"/>
        <end position="291"/>
    </location>
</feature>
<dbReference type="CDD" id="cd00063">
    <property type="entry name" value="FN3"/>
    <property type="match status" value="4"/>
</dbReference>
<accession>A0A8B7YVC6</accession>
<dbReference type="KEGG" id="aplc:110982841"/>
<keyword evidence="5" id="KW-1133">Transmembrane helix</keyword>
<dbReference type="Pfam" id="PF23144">
    <property type="entry name" value="Fn3_PTPRU"/>
    <property type="match status" value="1"/>
</dbReference>
<dbReference type="PANTHER" id="PTHR24051">
    <property type="entry name" value="SUSHI DOMAIN-CONTAINING PROTEIN 1"/>
    <property type="match status" value="1"/>
</dbReference>
<keyword evidence="6" id="KW-0472">Membrane</keyword>
<organism evidence="10 11">
    <name type="scientific">Acanthaster planci</name>
    <name type="common">Crown-of-thorns starfish</name>
    <dbReference type="NCBI Taxonomy" id="133434"/>
    <lineage>
        <taxon>Eukaryota</taxon>
        <taxon>Metazoa</taxon>
        <taxon>Echinodermata</taxon>
        <taxon>Eleutherozoa</taxon>
        <taxon>Asterozoa</taxon>
        <taxon>Asteroidea</taxon>
        <taxon>Valvatacea</taxon>
        <taxon>Valvatida</taxon>
        <taxon>Acanthasteridae</taxon>
        <taxon>Acanthaster</taxon>
    </lineage>
</organism>
<dbReference type="AlphaFoldDB" id="A0A8B7YVC6"/>
<dbReference type="GeneID" id="110982841"/>
<dbReference type="InterPro" id="IPR003961">
    <property type="entry name" value="FN3_dom"/>
</dbReference>
<evidence type="ECO:0000259" key="9">
    <source>
        <dbReference type="PROSITE" id="PS50853"/>
    </source>
</evidence>
<feature type="domain" description="Fibronectin type-III" evidence="9">
    <location>
        <begin position="295"/>
        <end position="393"/>
    </location>
</feature>
<gene>
    <name evidence="11" type="primary">LOC110982841</name>
</gene>
<dbReference type="InterPro" id="IPR051622">
    <property type="entry name" value="R-tyr_protein_phosphatases"/>
</dbReference>
<keyword evidence="8" id="KW-0325">Glycoprotein</keyword>
<dbReference type="InterPro" id="IPR057598">
    <property type="entry name" value="Fn3_PTPRU"/>
</dbReference>
<dbReference type="PRINTS" id="PR00014">
    <property type="entry name" value="FNTYPEIII"/>
</dbReference>
<evidence type="ECO:0000256" key="1">
    <source>
        <dbReference type="ARBA" id="ARBA00004479"/>
    </source>
</evidence>
<proteinExistence type="predicted"/>
<keyword evidence="2" id="KW-0812">Transmembrane</keyword>
<dbReference type="InterPro" id="IPR013783">
    <property type="entry name" value="Ig-like_fold"/>
</dbReference>
<name>A0A8B7YVC6_ACAPL</name>
<dbReference type="Gene3D" id="2.60.40.10">
    <property type="entry name" value="Immunoglobulins"/>
    <property type="match status" value="5"/>
</dbReference>
<evidence type="ECO:0000256" key="2">
    <source>
        <dbReference type="ARBA" id="ARBA00022692"/>
    </source>
</evidence>
<protein>
    <submittedName>
        <fullName evidence="11">Protein sidekick-2-like</fullName>
    </submittedName>
</protein>
<feature type="domain" description="Fibronectin type-III" evidence="9">
    <location>
        <begin position="103"/>
        <end position="195"/>
    </location>
</feature>
<dbReference type="PANTHER" id="PTHR24051:SF9">
    <property type="entry name" value="FIBRONECTIN TYPE-III DOMAIN-CONTAINING PROTEIN"/>
    <property type="match status" value="1"/>
</dbReference>
<comment type="subcellular location">
    <subcellularLocation>
        <location evidence="1">Membrane</location>
        <topology evidence="1">Single-pass type I membrane protein</topology>
    </subcellularLocation>
</comment>
<dbReference type="SUPFAM" id="SSF49265">
    <property type="entry name" value="Fibronectin type III"/>
    <property type="match status" value="3"/>
</dbReference>
<evidence type="ECO:0000256" key="4">
    <source>
        <dbReference type="ARBA" id="ARBA00022737"/>
    </source>
</evidence>
<dbReference type="GO" id="GO:0016020">
    <property type="term" value="C:membrane"/>
    <property type="evidence" value="ECO:0007669"/>
    <property type="project" value="UniProtKB-SubCell"/>
</dbReference>
<dbReference type="Pfam" id="PF00041">
    <property type="entry name" value="fn3"/>
    <property type="match status" value="4"/>
</dbReference>
<dbReference type="FunFam" id="2.60.40.10:FF:000028">
    <property type="entry name" value="Neuronal cell adhesion molecule"/>
    <property type="match status" value="1"/>
</dbReference>
<evidence type="ECO:0000256" key="3">
    <source>
        <dbReference type="ARBA" id="ARBA00022729"/>
    </source>
</evidence>
<keyword evidence="7" id="KW-1015">Disulfide bond</keyword>
<evidence type="ECO:0000256" key="8">
    <source>
        <dbReference type="ARBA" id="ARBA00023180"/>
    </source>
</evidence>
<dbReference type="OrthoDB" id="10253954at2759"/>
<dbReference type="OMA" id="KPMEINA"/>
<reference evidence="11" key="1">
    <citation type="submission" date="2025-08" db="UniProtKB">
        <authorList>
            <consortium name="RefSeq"/>
        </authorList>
    </citation>
    <scope>IDENTIFICATION</scope>
</reference>
<evidence type="ECO:0000256" key="5">
    <source>
        <dbReference type="ARBA" id="ARBA00022989"/>
    </source>
</evidence>
<dbReference type="RefSeq" id="XP_022097253.1">
    <property type="nucleotide sequence ID" value="XM_022241561.1"/>
</dbReference>
<dbReference type="PROSITE" id="PS50853">
    <property type="entry name" value="FN3"/>
    <property type="match status" value="4"/>
</dbReference>
<evidence type="ECO:0000256" key="6">
    <source>
        <dbReference type="ARBA" id="ARBA00023136"/>
    </source>
</evidence>
<keyword evidence="3" id="KW-0732">Signal</keyword>
<keyword evidence="10" id="KW-1185">Reference proteome</keyword>
<sequence>MLVCSTTQRAVDSTNVTVTWSPLPCADHYDVKYALSHKDGCEQINSLMYIYDHHCTCQESQTTINGLMPNSQYVVRIKAYVNGAYGPPATTQITTTSVAPTGPPTMVTTESTGQRNLTFTWSPPSCGGQGGTITEYVYELSNPNTGWNTSARISVEEVTINELLPFTNYTFRVTAKNSVGNGPFSEAVTSRTLEAVPTVPLNVHIQSMDNVSVILRWSVPDPPQGIITHYNVRYRRNREVKPMEINANVTQLMLRVTNLDASTTYFFQVQAVTSAGQGPWSEAINATTKIGVPGPVWNLNFTERTNTSVTLVWDPPLKPGGLITGYIVQQRILEKPYQPELSLPNTYEEVVDKATLSRTNLEPGTKYAFRVWAMNEMFTGAPSNVLALYTKPSAPPAPSQPTTYQEESTDSTVTISFAPLVSNNIYVSSYVIHVKKSASSSRPKREAFTPIRYEDSIDDYTAAEISKQNLTDKFVVGDNQTYGSYRNAPLQRGAEYQVRVGSVSKGSEDVGLPNALRWLISTKNIFFSIQCYNVSLNYGVITLSLRHIVRYNAV</sequence>